<gene>
    <name evidence="1" type="ORF">AB7878_18425</name>
</gene>
<comment type="caution">
    <text evidence="1">The sequence shown here is derived from an EMBL/GenBank/DDBJ whole genome shotgun (WGS) entry which is preliminary data.</text>
</comment>
<protein>
    <submittedName>
        <fullName evidence="1">Plasmid mobilization relaxosome protein MobC</fullName>
    </submittedName>
</protein>
<sequence>MSKAHLKVYLGEKLKEAWELYCQKRQIGPGAALRASIQREMERVEQGAIEPAKQVDERPDTGEKKRVEIRLTKSELAAVDARARGEGCSRQSWLVNVVRGTLTKQPQAGMREIESLGESNYQLLAIGRNLNQIAKRLNEGHPDTITVDYIERLRNEIRAHAEKVSKVMGASIERWSLK</sequence>
<organism evidence="1 2">
    <name type="scientific">Rhodanobacter humi</name>
    <dbReference type="NCBI Taxonomy" id="1888173"/>
    <lineage>
        <taxon>Bacteria</taxon>
        <taxon>Pseudomonadati</taxon>
        <taxon>Pseudomonadota</taxon>
        <taxon>Gammaproteobacteria</taxon>
        <taxon>Lysobacterales</taxon>
        <taxon>Rhodanobacteraceae</taxon>
        <taxon>Rhodanobacter</taxon>
    </lineage>
</organism>
<evidence type="ECO:0000313" key="1">
    <source>
        <dbReference type="EMBL" id="MEY2184388.1"/>
    </source>
</evidence>
<accession>A0ABV4AXK8</accession>
<dbReference type="Pfam" id="PF21983">
    <property type="entry name" value="NikA-like"/>
    <property type="match status" value="1"/>
</dbReference>
<proteinExistence type="predicted"/>
<evidence type="ECO:0000313" key="2">
    <source>
        <dbReference type="Proteomes" id="UP001562159"/>
    </source>
</evidence>
<keyword evidence="2" id="KW-1185">Reference proteome</keyword>
<dbReference type="EMBL" id="JBGBPY010000002">
    <property type="protein sequence ID" value="MEY2184388.1"/>
    <property type="molecule type" value="Genomic_DNA"/>
</dbReference>
<dbReference type="Proteomes" id="UP001562159">
    <property type="component" value="Unassembled WGS sequence"/>
</dbReference>
<dbReference type="InterPro" id="IPR053842">
    <property type="entry name" value="NikA-like"/>
</dbReference>
<reference evidence="1 2" key="1">
    <citation type="submission" date="2024-07" db="EMBL/GenBank/DDBJ databases">
        <title>Molecular mechanisms and environmental adaptations of flagellar loss and biofilm growth of Rhodanobacter under environmental stress.</title>
        <authorList>
            <person name="Chen M."/>
        </authorList>
    </citation>
    <scope>NUCLEOTIDE SEQUENCE [LARGE SCALE GENOMIC DNA]</scope>
    <source>
        <strain evidence="1 2">RS22</strain>
    </source>
</reference>
<name>A0ABV4AXK8_9GAMM</name>